<organism evidence="1 2">
    <name type="scientific">Roseburia inulinivorans DSM 16841</name>
    <dbReference type="NCBI Taxonomy" id="622312"/>
    <lineage>
        <taxon>Bacteria</taxon>
        <taxon>Bacillati</taxon>
        <taxon>Bacillota</taxon>
        <taxon>Clostridia</taxon>
        <taxon>Lachnospirales</taxon>
        <taxon>Lachnospiraceae</taxon>
        <taxon>Roseburia</taxon>
    </lineage>
</organism>
<reference evidence="1 2" key="1">
    <citation type="submission" date="2009-02" db="EMBL/GenBank/DDBJ databases">
        <authorList>
            <person name="Fulton L."/>
            <person name="Clifton S."/>
            <person name="Fulton B."/>
            <person name="Xu J."/>
            <person name="Minx P."/>
            <person name="Pepin K.H."/>
            <person name="Johnson M."/>
            <person name="Bhonagiri V."/>
            <person name="Nash W.E."/>
            <person name="Mardis E.R."/>
            <person name="Wilson R.K."/>
        </authorList>
    </citation>
    <scope>NUCLEOTIDE SEQUENCE [LARGE SCALE GENOMIC DNA]</scope>
    <source>
        <strain evidence="1 2">DSM 16841</strain>
    </source>
</reference>
<protein>
    <submittedName>
        <fullName evidence="1">Uncharacterized protein</fullName>
    </submittedName>
</protein>
<sequence length="59" mass="6995">MEHYVIERLEQMIETTKEIEDEKAEYKVVTSYLNDIQTLEGLTEEEKSRSQISHPILLL</sequence>
<dbReference type="AlphaFoldDB" id="C0FQB3"/>
<dbReference type="Proteomes" id="UP000003561">
    <property type="component" value="Unassembled WGS sequence"/>
</dbReference>
<evidence type="ECO:0000313" key="1">
    <source>
        <dbReference type="EMBL" id="EEG95135.1"/>
    </source>
</evidence>
<comment type="caution">
    <text evidence="1">The sequence shown here is derived from an EMBL/GenBank/DDBJ whole genome shotgun (WGS) entry which is preliminary data.</text>
</comment>
<dbReference type="EMBL" id="ACFY01000040">
    <property type="protein sequence ID" value="EEG95135.1"/>
    <property type="molecule type" value="Genomic_DNA"/>
</dbReference>
<proteinExistence type="predicted"/>
<evidence type="ECO:0000313" key="2">
    <source>
        <dbReference type="Proteomes" id="UP000003561"/>
    </source>
</evidence>
<name>C0FQB3_9FIRM</name>
<gene>
    <name evidence="1" type="ORF">ROSEINA2194_00917</name>
</gene>
<accession>C0FQB3</accession>
<dbReference type="RefSeq" id="WP_007883721.1">
    <property type="nucleotide sequence ID" value="NZ_ACFY01000040.1"/>
</dbReference>
<reference evidence="1 2" key="2">
    <citation type="submission" date="2009-03" db="EMBL/GenBank/DDBJ databases">
        <title>Draft genome sequence of Roseburia inulinivorans (DSM 16841).</title>
        <authorList>
            <person name="Sudarsanam P."/>
            <person name="Ley R."/>
            <person name="Guruge J."/>
            <person name="Turnbaugh P.J."/>
            <person name="Mahowald M."/>
            <person name="Liep D."/>
            <person name="Gordon J."/>
        </authorList>
    </citation>
    <scope>NUCLEOTIDE SEQUENCE [LARGE SCALE GENOMIC DNA]</scope>
    <source>
        <strain evidence="1 2">DSM 16841</strain>
    </source>
</reference>